<dbReference type="OrthoDB" id="3837807at2"/>
<dbReference type="EMBL" id="PIPM01000004">
    <property type="protein sequence ID" value="RUO34270.1"/>
    <property type="molecule type" value="Genomic_DNA"/>
</dbReference>
<keyword evidence="2" id="KW-1185">Reference proteome</keyword>
<comment type="caution">
    <text evidence="1">The sequence shown here is derived from an EMBL/GenBank/DDBJ whole genome shotgun (WGS) entry which is preliminary data.</text>
</comment>
<accession>A0A432WKD9</accession>
<protein>
    <recommendedName>
        <fullName evidence="3">DUF4287 domain-containing protein</fullName>
    </recommendedName>
</protein>
<dbReference type="RefSeq" id="WP_126776687.1">
    <property type="nucleotide sequence ID" value="NZ_PIPM01000004.1"/>
</dbReference>
<dbReference type="AlphaFoldDB" id="A0A432WKD9"/>
<dbReference type="Proteomes" id="UP000288405">
    <property type="component" value="Unassembled WGS sequence"/>
</dbReference>
<gene>
    <name evidence="1" type="ORF">CWE11_05960</name>
</gene>
<reference evidence="1 2" key="1">
    <citation type="journal article" date="2011" name="Front. Microbiol.">
        <title>Genomic signatures of strain selection and enhancement in Bacillus atrophaeus var. globigii, a historical biowarfare simulant.</title>
        <authorList>
            <person name="Gibbons H.S."/>
            <person name="Broomall S.M."/>
            <person name="McNew L.A."/>
            <person name="Daligault H."/>
            <person name="Chapman C."/>
            <person name="Bruce D."/>
            <person name="Karavis M."/>
            <person name="Krepps M."/>
            <person name="McGregor P.A."/>
            <person name="Hong C."/>
            <person name="Park K.H."/>
            <person name="Akmal A."/>
            <person name="Feldman A."/>
            <person name="Lin J.S."/>
            <person name="Chang W.E."/>
            <person name="Higgs B.W."/>
            <person name="Demirev P."/>
            <person name="Lindquist J."/>
            <person name="Liem A."/>
            <person name="Fochler E."/>
            <person name="Read T.D."/>
            <person name="Tapia R."/>
            <person name="Johnson S."/>
            <person name="Bishop-Lilly K.A."/>
            <person name="Detter C."/>
            <person name="Han C."/>
            <person name="Sozhamannan S."/>
            <person name="Rosenzweig C.N."/>
            <person name="Skowronski E.W."/>
        </authorList>
    </citation>
    <scope>NUCLEOTIDE SEQUENCE [LARGE SCALE GENOMIC DNA]</scope>
    <source>
        <strain evidence="1 2">GYP-17</strain>
    </source>
</reference>
<evidence type="ECO:0000313" key="1">
    <source>
        <dbReference type="EMBL" id="RUO34270.1"/>
    </source>
</evidence>
<evidence type="ECO:0000313" key="2">
    <source>
        <dbReference type="Proteomes" id="UP000288405"/>
    </source>
</evidence>
<sequence>MAHAVSNRSIEAATGHTWQHWCEVLDRAGARYLEHKEIAEYLLNQESLPAWWAQTLAVNYEQEIGRRVPGQDCSGKFRVSVSKTLSGSMDEALSTWQKLMKTRGQFSDVMISRGPDTSTTEKWRYWRCGLADGSSISVNIYQKSPDKASLTVEHAKLESEAHVEHWRAFWKGELSGL</sequence>
<evidence type="ECO:0008006" key="3">
    <source>
        <dbReference type="Google" id="ProtNLM"/>
    </source>
</evidence>
<name>A0A432WKD9_9GAMM</name>
<proteinExistence type="predicted"/>
<organism evidence="1 2">
    <name type="scientific">Aliidiomarina sanyensis</name>
    <dbReference type="NCBI Taxonomy" id="1249555"/>
    <lineage>
        <taxon>Bacteria</taxon>
        <taxon>Pseudomonadati</taxon>
        <taxon>Pseudomonadota</taxon>
        <taxon>Gammaproteobacteria</taxon>
        <taxon>Alteromonadales</taxon>
        <taxon>Idiomarinaceae</taxon>
        <taxon>Aliidiomarina</taxon>
    </lineage>
</organism>